<dbReference type="CDD" id="cd00085">
    <property type="entry name" value="HNHc"/>
    <property type="match status" value="1"/>
</dbReference>
<dbReference type="Proteomes" id="UP000621455">
    <property type="component" value="Unassembled WGS sequence"/>
</dbReference>
<proteinExistence type="predicted"/>
<feature type="domain" description="HNH nuclease" evidence="2">
    <location>
        <begin position="36"/>
        <end position="87"/>
    </location>
</feature>
<feature type="compositionally biased region" description="Basic residues" evidence="1">
    <location>
        <begin position="1"/>
        <end position="11"/>
    </location>
</feature>
<gene>
    <name evidence="3" type="ORF">F2P44_32445</name>
</gene>
<dbReference type="InterPro" id="IPR002711">
    <property type="entry name" value="HNH"/>
</dbReference>
<evidence type="ECO:0000313" key="3">
    <source>
        <dbReference type="EMBL" id="NHZ83944.1"/>
    </source>
</evidence>
<accession>A0ABX0NJD1</accession>
<sequence length="101" mass="11692">MPNKIKQHRPNLPKMKPDRTKCPERTLKLNSAAWQRLRRLVMSEQPLCPICMAAGRIEPSTDVHHVDDDASNNLRSNLVAWCHSCHAKETRHNQLIVTKNY</sequence>
<dbReference type="SMART" id="SM00507">
    <property type="entry name" value="HNHc"/>
    <property type="match status" value="1"/>
</dbReference>
<evidence type="ECO:0000256" key="1">
    <source>
        <dbReference type="SAM" id="MobiDB-lite"/>
    </source>
</evidence>
<comment type="caution">
    <text evidence="3">The sequence shown here is derived from an EMBL/GenBank/DDBJ whole genome shotgun (WGS) entry which is preliminary data.</text>
</comment>
<organism evidence="3 4">
    <name type="scientific">Massilia frigida</name>
    <dbReference type="NCBI Taxonomy" id="2609281"/>
    <lineage>
        <taxon>Bacteria</taxon>
        <taxon>Pseudomonadati</taxon>
        <taxon>Pseudomonadota</taxon>
        <taxon>Betaproteobacteria</taxon>
        <taxon>Burkholderiales</taxon>
        <taxon>Oxalobacteraceae</taxon>
        <taxon>Telluria group</taxon>
        <taxon>Massilia</taxon>
    </lineage>
</organism>
<feature type="region of interest" description="Disordered" evidence="1">
    <location>
        <begin position="1"/>
        <end position="21"/>
    </location>
</feature>
<evidence type="ECO:0000259" key="2">
    <source>
        <dbReference type="SMART" id="SM00507"/>
    </source>
</evidence>
<evidence type="ECO:0000313" key="4">
    <source>
        <dbReference type="Proteomes" id="UP000621455"/>
    </source>
</evidence>
<keyword evidence="4" id="KW-1185">Reference proteome</keyword>
<dbReference type="InterPro" id="IPR003615">
    <property type="entry name" value="HNH_nuc"/>
</dbReference>
<name>A0ABX0NJD1_9BURK</name>
<reference evidence="3 4" key="1">
    <citation type="submission" date="2019-10" db="EMBL/GenBank/DDBJ databases">
        <title>Taxonomy of Antarctic Massilia spp.: description of Massilia rubra sp. nov., Massilia aquatica sp. nov., Massilia mucilaginosa sp. nov., Massilia frigida sp. nov. isolated from streams, lakes and regoliths.</title>
        <authorList>
            <person name="Holochova P."/>
            <person name="Sedlacek I."/>
            <person name="Kralova S."/>
            <person name="Maslanova I."/>
            <person name="Busse H.-J."/>
            <person name="Stankova E."/>
            <person name="Vrbovska V."/>
            <person name="Kovarovic V."/>
            <person name="Bartak M."/>
            <person name="Svec P."/>
            <person name="Pantucek R."/>
        </authorList>
    </citation>
    <scope>NUCLEOTIDE SEQUENCE [LARGE SCALE GENOMIC DNA]</scope>
    <source>
        <strain evidence="3 4">CCM 8695</strain>
    </source>
</reference>
<dbReference type="EMBL" id="WHJG01000069">
    <property type="protein sequence ID" value="NHZ83944.1"/>
    <property type="molecule type" value="Genomic_DNA"/>
</dbReference>
<protein>
    <recommendedName>
        <fullName evidence="2">HNH nuclease domain-containing protein</fullName>
    </recommendedName>
</protein>
<dbReference type="Pfam" id="PF01844">
    <property type="entry name" value="HNH"/>
    <property type="match status" value="1"/>
</dbReference>